<sequence length="1186" mass="129275">MSRSMQGSGEAGRFGRGARSFWQGLVDRTADILPGVSKRKRSESGREDDGLPDPIILALSGPDPGEDRVRRYLQTHSRPVSPVVKCHALHGFEGLPDGMEPGWVQWPETRGRFFSLGFFTGHRRFTQVALADDRGRVFPGSRQDMDVQGVEAAFLLGKEQDVDLPYGRRFGRRTPDPQAPVVRALQGDIAGRDSGGHLCWLASWLKYDNRYTLEQMRPDLPAGLRFDLEFRDAVAVSFFATYFLPRLHGGFTGFGAGNIFRRLNRQAPLRAIRGSVQDAAAARSSGQRVSGLEDLFTDLMKEAGALDPAPGLEAVHGSEPLHLYASSYSGGYFLTWNTGLEFQAALRALKIEGNLNRFALVSSWLERNSRLGVYPTEDSVTRVQAAQIDQALMADPAVAALLREGDYDAGFDLLRDDGRLALNKLVDKAAATAAQVRRDAPPALPVEKGDQDRQVSRSEWVYRQTLAGLTRSLRLPFRYDLEFRSNLEEGRVAMVFTSAGRTMMPSDRYDGGRRAWVVLDADHRAAMSADYNLKVGLILAALAFGTDPSIAQVSLLMESVGLEEAVDEQNSAIRQMMGQALEAFERMRSGEMGSTGSKADPKDGDVHGDPTHPIANESMSRSDEAPAGGSAPVAGADEPGASSSDEASSDPGSAQGQVRGPEDGGPSGAQADGGGEEPADRVDSSDINREFTDLMKGVDLDDMSFAAPALPGQDQAGQGTPVQGDGTDRPADGGGEEDPMQSLRRNPSVRNLVSVTFTRELFLSKIRQEGLNEPKGIYRFFDAAMKVGADGGLEPVDTDLVDIQDARYAPEHAQEEPEFCDEVFTPQAAAALGADRAVGLSIQRADLLQRAMSEFRRLAADQELSAAAKAQGATEVIRSIGDPELDQLSSQVASAMIDETEVPDFDFVLSSRLDAERVKARDLLFSGSTDQALQTEGDAIDRLDALFASGDRVPRYFNSYAERVVYNRLFATPGEHTLLIPDNLFYAHLEIADILTQMKETDKALKHLNAMVSYAPAYPLSHLKLAVQLAMDEDWDSARAATLNALRVALDRDDASFAYYRLAYASWMRDEFDVAAAAYIMSEHISPGRLSTLKEELAELNGRAEAQCIPVPKDYDEARLVLHEHGLPVWPHTEVASIVREAARVCVDGGLFVPARTLSMAAARMNDDDNEGVDVVQAQFMRSLNA</sequence>
<evidence type="ECO:0000256" key="1">
    <source>
        <dbReference type="SAM" id="MobiDB-lite"/>
    </source>
</evidence>
<feature type="compositionally biased region" description="Low complexity" evidence="1">
    <location>
        <begin position="625"/>
        <end position="654"/>
    </location>
</feature>
<proteinExistence type="predicted"/>
<gene>
    <name evidence="2" type="ORF">V8P97_03080</name>
</gene>
<dbReference type="InterPro" id="IPR011990">
    <property type="entry name" value="TPR-like_helical_dom_sf"/>
</dbReference>
<organism evidence="2 3">
    <name type="scientific">Bifidobacterium favimelis</name>
    <dbReference type="NCBI Taxonomy" id="3122979"/>
    <lineage>
        <taxon>Bacteria</taxon>
        <taxon>Bacillati</taxon>
        <taxon>Actinomycetota</taxon>
        <taxon>Actinomycetes</taxon>
        <taxon>Bifidobacteriales</taxon>
        <taxon>Bifidobacteriaceae</taxon>
        <taxon>Bifidobacterium</taxon>
    </lineage>
</organism>
<feature type="compositionally biased region" description="Basic and acidic residues" evidence="1">
    <location>
        <begin position="678"/>
        <end position="687"/>
    </location>
</feature>
<name>A0ABU8ZNC4_9BIFI</name>
<dbReference type="RefSeq" id="WP_340468975.1">
    <property type="nucleotide sequence ID" value="NZ_JBANBB010000001.1"/>
</dbReference>
<dbReference type="Proteomes" id="UP001373159">
    <property type="component" value="Unassembled WGS sequence"/>
</dbReference>
<evidence type="ECO:0000313" key="3">
    <source>
        <dbReference type="Proteomes" id="UP001373159"/>
    </source>
</evidence>
<accession>A0ABU8ZNC4</accession>
<dbReference type="EMBL" id="JBANBB010000001">
    <property type="protein sequence ID" value="MEK0306454.1"/>
    <property type="molecule type" value="Genomic_DNA"/>
</dbReference>
<feature type="region of interest" description="Disordered" evidence="1">
    <location>
        <begin position="590"/>
        <end position="687"/>
    </location>
</feature>
<feature type="region of interest" description="Disordered" evidence="1">
    <location>
        <begin position="705"/>
        <end position="747"/>
    </location>
</feature>
<evidence type="ECO:0000313" key="2">
    <source>
        <dbReference type="EMBL" id="MEK0306454.1"/>
    </source>
</evidence>
<keyword evidence="3" id="KW-1185">Reference proteome</keyword>
<comment type="caution">
    <text evidence="2">The sequence shown here is derived from an EMBL/GenBank/DDBJ whole genome shotgun (WGS) entry which is preliminary data.</text>
</comment>
<dbReference type="Gene3D" id="1.25.40.10">
    <property type="entry name" value="Tetratricopeptide repeat domain"/>
    <property type="match status" value="1"/>
</dbReference>
<feature type="region of interest" description="Disordered" evidence="1">
    <location>
        <begin position="33"/>
        <end position="56"/>
    </location>
</feature>
<protein>
    <submittedName>
        <fullName evidence="2">Tetratricopeptide repeat protein</fullName>
    </submittedName>
</protein>
<dbReference type="SUPFAM" id="SSF48452">
    <property type="entry name" value="TPR-like"/>
    <property type="match status" value="1"/>
</dbReference>
<feature type="compositionally biased region" description="Gly residues" evidence="1">
    <location>
        <begin position="663"/>
        <end position="673"/>
    </location>
</feature>
<reference evidence="2 3" key="1">
    <citation type="submission" date="2024-02" db="EMBL/GenBank/DDBJ databases">
        <title>Bifidobacterium honeyensis sp. nov., isolated from the comb honey.</title>
        <authorList>
            <person name="Liu W."/>
            <person name="Li Y."/>
        </authorList>
    </citation>
    <scope>NUCLEOTIDE SEQUENCE [LARGE SCALE GENOMIC DNA]</scope>
    <source>
        <strain evidence="2 3">IMAU50988</strain>
    </source>
</reference>
<feature type="compositionally biased region" description="Basic and acidic residues" evidence="1">
    <location>
        <begin position="599"/>
        <end position="610"/>
    </location>
</feature>